<evidence type="ECO:0000313" key="1">
    <source>
        <dbReference type="EMBL" id="ARX83191.1"/>
    </source>
</evidence>
<dbReference type="RefSeq" id="WP_157853997.1">
    <property type="nucleotide sequence ID" value="NZ_CP021748.1"/>
</dbReference>
<sequence>MTEGATWHADQLYRAHLHHLRDCPACGRDDACPEGTRLRQAVRAARLAADVRTQG</sequence>
<accession>A0A1Z1W9R7</accession>
<dbReference type="EMBL" id="CP021748">
    <property type="protein sequence ID" value="ARX83191.1"/>
    <property type="molecule type" value="Genomic_DNA"/>
</dbReference>
<gene>
    <name evidence="1" type="ORF">SMD44_02605</name>
</gene>
<keyword evidence="2" id="KW-1185">Reference proteome</keyword>
<reference evidence="1 2" key="1">
    <citation type="submission" date="2017-05" db="EMBL/GenBank/DDBJ databases">
        <title>Streptomyces alboflavus Genome sequencing and assembly.</title>
        <authorList>
            <person name="Wang Y."/>
            <person name="Du B."/>
            <person name="Ding Y."/>
            <person name="Liu H."/>
            <person name="Hou Q."/>
            <person name="Liu K."/>
            <person name="Wang C."/>
            <person name="Yao L."/>
        </authorList>
    </citation>
    <scope>NUCLEOTIDE SEQUENCE [LARGE SCALE GENOMIC DNA]</scope>
    <source>
        <strain evidence="1 2">MDJK44</strain>
    </source>
</reference>
<dbReference type="KEGG" id="salf:SMD44_02605"/>
<dbReference type="AlphaFoldDB" id="A0A1Z1W9R7"/>
<dbReference type="STRING" id="67267.GCA_000716675_02835"/>
<evidence type="ECO:0000313" key="2">
    <source>
        <dbReference type="Proteomes" id="UP000195880"/>
    </source>
</evidence>
<proteinExistence type="predicted"/>
<dbReference type="Proteomes" id="UP000195880">
    <property type="component" value="Chromosome"/>
</dbReference>
<organism evidence="1 2">
    <name type="scientific">Streptomyces alboflavus</name>
    <dbReference type="NCBI Taxonomy" id="67267"/>
    <lineage>
        <taxon>Bacteria</taxon>
        <taxon>Bacillati</taxon>
        <taxon>Actinomycetota</taxon>
        <taxon>Actinomycetes</taxon>
        <taxon>Kitasatosporales</taxon>
        <taxon>Streptomycetaceae</taxon>
        <taxon>Streptomyces</taxon>
    </lineage>
</organism>
<protein>
    <submittedName>
        <fullName evidence="1">Uncharacterized protein</fullName>
    </submittedName>
</protein>
<name>A0A1Z1W9R7_9ACTN</name>